<dbReference type="EMBL" id="DSAC01000102">
    <property type="protein sequence ID" value="HHO74599.1"/>
    <property type="molecule type" value="Genomic_DNA"/>
</dbReference>
<dbReference type="InterPro" id="IPR000711">
    <property type="entry name" value="ATPase_OSCP/dsu"/>
</dbReference>
<reference evidence="8" key="1">
    <citation type="journal article" date="2020" name="mSystems">
        <title>Genome- and Community-Level Interaction Insights into Carbon Utilization and Element Cycling Functions of Hydrothermarchaeota in Hydrothermal Sediment.</title>
        <authorList>
            <person name="Zhou Z."/>
            <person name="Liu Y."/>
            <person name="Xu W."/>
            <person name="Pan J."/>
            <person name="Luo Z.H."/>
            <person name="Li M."/>
        </authorList>
    </citation>
    <scope>NUCLEOTIDE SEQUENCE [LARGE SCALE GENOMIC DNA]</scope>
    <source>
        <strain evidence="8">SpSt-114</strain>
    </source>
</reference>
<organism evidence="8">
    <name type="scientific">Thermocrinis ruber</name>
    <dbReference type="NCBI Taxonomy" id="75906"/>
    <lineage>
        <taxon>Bacteria</taxon>
        <taxon>Pseudomonadati</taxon>
        <taxon>Aquificota</taxon>
        <taxon>Aquificia</taxon>
        <taxon>Aquificales</taxon>
        <taxon>Aquificaceae</taxon>
        <taxon>Thermocrinis</taxon>
    </lineage>
</organism>
<keyword evidence="4 7" id="KW-0406">Ion transport</keyword>
<dbReference type="GO" id="GO:0046933">
    <property type="term" value="F:proton-transporting ATP synthase activity, rotational mechanism"/>
    <property type="evidence" value="ECO:0007669"/>
    <property type="project" value="UniProtKB-UniRule"/>
</dbReference>
<dbReference type="InterPro" id="IPR026015">
    <property type="entry name" value="ATP_synth_OSCP/delta_N_sf"/>
</dbReference>
<sequence>MNKELSKKLAKSLLSKLPKERSVLIQVSEFLGFVYNLYRKERLFRDFILNPQVPNEKKVEYLVSLSSKFSLPLEVKEFINYVVELNAMPMLGEIKRLYDHEVEKFLRLSKAFILVARRLDENTLESIKSKVQQILNRELEFEVQEDPSLIGGFVVKTSGFVLDASVKRTLEKLT</sequence>
<dbReference type="PANTHER" id="PTHR11910">
    <property type="entry name" value="ATP SYNTHASE DELTA CHAIN"/>
    <property type="match status" value="1"/>
</dbReference>
<evidence type="ECO:0000256" key="4">
    <source>
        <dbReference type="ARBA" id="ARBA00023065"/>
    </source>
</evidence>
<evidence type="ECO:0000256" key="5">
    <source>
        <dbReference type="ARBA" id="ARBA00023136"/>
    </source>
</evidence>
<keyword evidence="2 7" id="KW-0813">Transport</keyword>
<evidence type="ECO:0000313" key="8">
    <source>
        <dbReference type="EMBL" id="HHO74599.1"/>
    </source>
</evidence>
<keyword evidence="7" id="KW-1003">Cell membrane</keyword>
<dbReference type="Pfam" id="PF00213">
    <property type="entry name" value="OSCP"/>
    <property type="match status" value="1"/>
</dbReference>
<evidence type="ECO:0000256" key="1">
    <source>
        <dbReference type="ARBA" id="ARBA00004370"/>
    </source>
</evidence>
<comment type="function">
    <text evidence="7">This protein is part of the stalk that links CF(0) to CF(1). It either transmits conformational changes from CF(0) to CF(1) or is implicated in proton conduction.</text>
</comment>
<comment type="caution">
    <text evidence="8">The sequence shown here is derived from an EMBL/GenBank/DDBJ whole genome shotgun (WGS) entry which is preliminary data.</text>
</comment>
<dbReference type="GO" id="GO:0005886">
    <property type="term" value="C:plasma membrane"/>
    <property type="evidence" value="ECO:0007669"/>
    <property type="project" value="UniProtKB-SubCell"/>
</dbReference>
<proteinExistence type="inferred from homology"/>
<dbReference type="NCBIfam" id="TIGR01145">
    <property type="entry name" value="ATP_synt_delta"/>
    <property type="match status" value="1"/>
</dbReference>
<protein>
    <recommendedName>
        <fullName evidence="7">ATP synthase subunit delta</fullName>
    </recommendedName>
    <alternativeName>
        <fullName evidence="7">ATP synthase F(1) sector subunit delta</fullName>
    </alternativeName>
    <alternativeName>
        <fullName evidence="7">F-type ATPase subunit delta</fullName>
        <shortName evidence="7">F-ATPase subunit delta</shortName>
    </alternativeName>
</protein>
<dbReference type="HAMAP" id="MF_01416">
    <property type="entry name" value="ATP_synth_delta_bact"/>
    <property type="match status" value="1"/>
</dbReference>
<keyword evidence="6 7" id="KW-0066">ATP synthesis</keyword>
<evidence type="ECO:0000256" key="3">
    <source>
        <dbReference type="ARBA" id="ARBA00022781"/>
    </source>
</evidence>
<dbReference type="GO" id="GO:0045259">
    <property type="term" value="C:proton-transporting ATP synthase complex"/>
    <property type="evidence" value="ECO:0007669"/>
    <property type="project" value="UniProtKB-KW"/>
</dbReference>
<dbReference type="SUPFAM" id="SSF47928">
    <property type="entry name" value="N-terminal domain of the delta subunit of the F1F0-ATP synthase"/>
    <property type="match status" value="1"/>
</dbReference>
<keyword evidence="7" id="KW-0139">CF(1)</keyword>
<evidence type="ECO:0000256" key="6">
    <source>
        <dbReference type="ARBA" id="ARBA00023310"/>
    </source>
</evidence>
<keyword evidence="3 7" id="KW-0375">Hydrogen ion transport</keyword>
<keyword evidence="5 7" id="KW-0472">Membrane</keyword>
<dbReference type="AlphaFoldDB" id="A0A7C5T1Z2"/>
<comment type="similarity">
    <text evidence="7">Belongs to the ATPase delta chain family.</text>
</comment>
<gene>
    <name evidence="7 8" type="primary">atpH</name>
    <name evidence="8" type="ORF">ENN04_08235</name>
</gene>
<accession>A0A7C5T1Z2</accession>
<dbReference type="Gene3D" id="1.10.520.20">
    <property type="entry name" value="N-terminal domain of the delta subunit of the F1F0-ATP synthase"/>
    <property type="match status" value="1"/>
</dbReference>
<evidence type="ECO:0000256" key="7">
    <source>
        <dbReference type="HAMAP-Rule" id="MF_01416"/>
    </source>
</evidence>
<comment type="function">
    <text evidence="7">F(1)F(0) ATP synthase produces ATP from ADP in the presence of a proton or sodium gradient. F-type ATPases consist of two structural domains, F(1) containing the extramembraneous catalytic core and F(0) containing the membrane proton channel, linked together by a central stalk and a peripheral stalk. During catalysis, ATP synthesis in the catalytic domain of F(1) is coupled via a rotary mechanism of the central stalk subunits to proton translocation.</text>
</comment>
<name>A0A7C5T1Z2_9AQUI</name>
<comment type="subcellular location">
    <subcellularLocation>
        <location evidence="7">Cell membrane</location>
        <topology evidence="7">Peripheral membrane protein</topology>
    </subcellularLocation>
    <subcellularLocation>
        <location evidence="1">Membrane</location>
    </subcellularLocation>
</comment>
<evidence type="ECO:0000256" key="2">
    <source>
        <dbReference type="ARBA" id="ARBA00022448"/>
    </source>
</evidence>